<proteinExistence type="predicted"/>
<dbReference type="EMBL" id="BRZM01006617">
    <property type="protein sequence ID" value="GLD48463.1"/>
    <property type="molecule type" value="Genomic_DNA"/>
</dbReference>
<keyword evidence="1" id="KW-0645">Protease</keyword>
<organism evidence="1 3">
    <name type="scientific">Lates japonicus</name>
    <name type="common">Japanese lates</name>
    <dbReference type="NCBI Taxonomy" id="270547"/>
    <lineage>
        <taxon>Eukaryota</taxon>
        <taxon>Metazoa</taxon>
        <taxon>Chordata</taxon>
        <taxon>Craniata</taxon>
        <taxon>Vertebrata</taxon>
        <taxon>Euteleostomi</taxon>
        <taxon>Actinopterygii</taxon>
        <taxon>Neopterygii</taxon>
        <taxon>Teleostei</taxon>
        <taxon>Neoteleostei</taxon>
        <taxon>Acanthomorphata</taxon>
        <taxon>Carangaria</taxon>
        <taxon>Carangaria incertae sedis</taxon>
        <taxon>Centropomidae</taxon>
        <taxon>Lates</taxon>
    </lineage>
</organism>
<feature type="non-terminal residue" evidence="1">
    <location>
        <position position="1"/>
    </location>
</feature>
<gene>
    <name evidence="1" type="ORF">AKAME5_002958500</name>
    <name evidence="2" type="ORF">AKAME5_002958600</name>
</gene>
<keyword evidence="1" id="KW-0378">Hydrolase</keyword>
<sequence>MQVSGLPVAEVMDTWTNQMGYPVLDLSVSETNAKLSQERFLLDPKADANQPPSPLG</sequence>
<evidence type="ECO:0000313" key="2">
    <source>
        <dbReference type="EMBL" id="GLD48478.1"/>
    </source>
</evidence>
<keyword evidence="3" id="KW-1185">Reference proteome</keyword>
<dbReference type="AlphaFoldDB" id="A0AAD3M6C8"/>
<dbReference type="Proteomes" id="UP001279410">
    <property type="component" value="Unassembled WGS sequence"/>
</dbReference>
<evidence type="ECO:0000313" key="3">
    <source>
        <dbReference type="Proteomes" id="UP001279410"/>
    </source>
</evidence>
<dbReference type="GO" id="GO:0004177">
    <property type="term" value="F:aminopeptidase activity"/>
    <property type="evidence" value="ECO:0007669"/>
    <property type="project" value="UniProtKB-KW"/>
</dbReference>
<reference evidence="1" key="1">
    <citation type="submission" date="2022-08" db="EMBL/GenBank/DDBJ databases">
        <title>Genome sequencing of akame (Lates japonicus).</title>
        <authorList>
            <person name="Hashiguchi Y."/>
            <person name="Takahashi H."/>
        </authorList>
    </citation>
    <scope>NUCLEOTIDE SEQUENCE</scope>
    <source>
        <strain evidence="1">Kochi</strain>
    </source>
</reference>
<keyword evidence="1" id="KW-0031">Aminopeptidase</keyword>
<comment type="caution">
    <text evidence="1">The sequence shown here is derived from an EMBL/GenBank/DDBJ whole genome shotgun (WGS) entry which is preliminary data.</text>
</comment>
<name>A0AAD3M6C8_LATJO</name>
<accession>A0AAD3M6C8</accession>
<evidence type="ECO:0000313" key="1">
    <source>
        <dbReference type="EMBL" id="GLD48463.1"/>
    </source>
</evidence>
<protein>
    <submittedName>
        <fullName evidence="1">CAI59835.1 aminopeptidase</fullName>
    </submittedName>
</protein>
<dbReference type="EMBL" id="BRZM01006619">
    <property type="protein sequence ID" value="GLD48478.1"/>
    <property type="molecule type" value="Genomic_DNA"/>
</dbReference>